<dbReference type="EMBL" id="JAJNCT010000021">
    <property type="protein sequence ID" value="MCD2166932.1"/>
    <property type="molecule type" value="Genomic_DNA"/>
</dbReference>
<keyword evidence="1" id="KW-0805">Transcription regulation</keyword>
<dbReference type="Gene3D" id="1.10.10.10">
    <property type="entry name" value="Winged helix-like DNA-binding domain superfamily/Winged helix DNA-binding domain"/>
    <property type="match status" value="1"/>
</dbReference>
<dbReference type="CDD" id="cd00090">
    <property type="entry name" value="HTH_ARSR"/>
    <property type="match status" value="1"/>
</dbReference>
<evidence type="ECO:0000259" key="4">
    <source>
        <dbReference type="PROSITE" id="PS51118"/>
    </source>
</evidence>
<name>A0AAW4XXM1_9BURK</name>
<feature type="domain" description="HTH hxlR-type" evidence="4">
    <location>
        <begin position="17"/>
        <end position="115"/>
    </location>
</feature>
<dbReference type="AlphaFoldDB" id="A0AAW4XXM1"/>
<proteinExistence type="predicted"/>
<evidence type="ECO:0000256" key="3">
    <source>
        <dbReference type="ARBA" id="ARBA00023163"/>
    </source>
</evidence>
<dbReference type="PANTHER" id="PTHR33204">
    <property type="entry name" value="TRANSCRIPTIONAL REGULATOR, MARR FAMILY"/>
    <property type="match status" value="1"/>
</dbReference>
<dbReference type="InterPro" id="IPR036390">
    <property type="entry name" value="WH_DNA-bd_sf"/>
</dbReference>
<comment type="caution">
    <text evidence="5">The sequence shown here is derived from an EMBL/GenBank/DDBJ whole genome shotgun (WGS) entry which is preliminary data.</text>
</comment>
<dbReference type="Proteomes" id="UP001199260">
    <property type="component" value="Unassembled WGS sequence"/>
</dbReference>
<keyword evidence="2" id="KW-0238">DNA-binding</keyword>
<dbReference type="Pfam" id="PF01638">
    <property type="entry name" value="HxlR"/>
    <property type="match status" value="1"/>
</dbReference>
<dbReference type="PANTHER" id="PTHR33204:SF37">
    <property type="entry name" value="HTH-TYPE TRANSCRIPTIONAL REGULATOR YODB"/>
    <property type="match status" value="1"/>
</dbReference>
<dbReference type="InterPro" id="IPR011991">
    <property type="entry name" value="ArsR-like_HTH"/>
</dbReference>
<accession>A0AAW4XXM1</accession>
<dbReference type="GO" id="GO:0003677">
    <property type="term" value="F:DNA binding"/>
    <property type="evidence" value="ECO:0007669"/>
    <property type="project" value="UniProtKB-KW"/>
</dbReference>
<keyword evidence="6" id="KW-1185">Reference proteome</keyword>
<evidence type="ECO:0000313" key="6">
    <source>
        <dbReference type="Proteomes" id="UP001199260"/>
    </source>
</evidence>
<keyword evidence="3" id="KW-0804">Transcription</keyword>
<dbReference type="InterPro" id="IPR036388">
    <property type="entry name" value="WH-like_DNA-bd_sf"/>
</dbReference>
<protein>
    <submittedName>
        <fullName evidence="5">Helix-turn-helix transcriptional regulator</fullName>
    </submittedName>
</protein>
<reference evidence="5 6" key="1">
    <citation type="submission" date="2021-11" db="EMBL/GenBank/DDBJ databases">
        <title>Genome sequence.</title>
        <authorList>
            <person name="Sun Q."/>
        </authorList>
    </citation>
    <scope>NUCLEOTIDE SEQUENCE [LARGE SCALE GENOMIC DNA]</scope>
    <source>
        <strain evidence="5 6">KCTC 12005</strain>
    </source>
</reference>
<dbReference type="RefSeq" id="WP_230778176.1">
    <property type="nucleotide sequence ID" value="NZ_JAJNCT010000021.1"/>
</dbReference>
<evidence type="ECO:0000256" key="1">
    <source>
        <dbReference type="ARBA" id="ARBA00023015"/>
    </source>
</evidence>
<sequence length="140" mass="15753">MTIDPGRPAWNPYLATCPTRQVLDCVADKWTVLVLGLLRAGPWRFGQLRKGIEGLSQKMLTQTLRALERDGIVRREVFACSPPKVEYSLTPLGQSLAATLDALRLWAERHMDEVMRHRDSYDEAAAQQDPALAKLTWAPP</sequence>
<dbReference type="PROSITE" id="PS51118">
    <property type="entry name" value="HTH_HXLR"/>
    <property type="match status" value="1"/>
</dbReference>
<dbReference type="GO" id="GO:0006355">
    <property type="term" value="P:regulation of DNA-templated transcription"/>
    <property type="evidence" value="ECO:0007669"/>
    <property type="project" value="UniProtKB-ARBA"/>
</dbReference>
<dbReference type="SUPFAM" id="SSF46785">
    <property type="entry name" value="Winged helix' DNA-binding domain"/>
    <property type="match status" value="1"/>
</dbReference>
<gene>
    <name evidence="5" type="ORF">LPW39_17565</name>
</gene>
<dbReference type="InterPro" id="IPR002577">
    <property type="entry name" value="HTH_HxlR"/>
</dbReference>
<evidence type="ECO:0000313" key="5">
    <source>
        <dbReference type="EMBL" id="MCD2166932.1"/>
    </source>
</evidence>
<evidence type="ECO:0000256" key="2">
    <source>
        <dbReference type="ARBA" id="ARBA00023125"/>
    </source>
</evidence>
<organism evidence="5 6">
    <name type="scientific">Comamonas koreensis</name>
    <dbReference type="NCBI Taxonomy" id="160825"/>
    <lineage>
        <taxon>Bacteria</taxon>
        <taxon>Pseudomonadati</taxon>
        <taxon>Pseudomonadota</taxon>
        <taxon>Betaproteobacteria</taxon>
        <taxon>Burkholderiales</taxon>
        <taxon>Comamonadaceae</taxon>
        <taxon>Comamonas</taxon>
    </lineage>
</organism>